<evidence type="ECO:0000313" key="3">
    <source>
        <dbReference type="Proteomes" id="UP000509545"/>
    </source>
</evidence>
<sequence>MYKTTIVVSSLTEYIDAVKKLNKESSTVHGAVYRGQGNASWGLTTSLARSPKTRSGDLISRATKAFRKFNAERHAYHQLSSHNDWDALALAQHYGMPTRLLDWSLSPLVALFFALDGLRYKRIPLIENASLIAGYNENDTIPVDTDDRLGIVENDAAVYVVTPRGQGGEHIWVETKALPEDVFSSVPEAREDGFCFYTPNYMNERLRSQSGLFSIGYEVEDSFPASEAHQIIIRKQSVATVFSELLLMNVGSKLVYGDLEGLCKDLTFTNFGGFATRNSN</sequence>
<dbReference type="RefSeq" id="WP_176689405.1">
    <property type="nucleotide sequence ID" value="NZ_CP048810.1"/>
</dbReference>
<dbReference type="Pfam" id="PF08867">
    <property type="entry name" value="FRG"/>
    <property type="match status" value="1"/>
</dbReference>
<dbReference type="KEGG" id="pbz:GN234_28105"/>
<dbReference type="AlphaFoldDB" id="A0A6N1CLX8"/>
<proteinExistence type="predicted"/>
<name>A0A6N1CLX8_9PSED</name>
<feature type="domain" description="FRG" evidence="1">
    <location>
        <begin position="27"/>
        <end position="120"/>
    </location>
</feature>
<protein>
    <submittedName>
        <fullName evidence="2">FRG domain-containing protein</fullName>
    </submittedName>
</protein>
<dbReference type="Proteomes" id="UP000509545">
    <property type="component" value="Chromosome"/>
</dbReference>
<keyword evidence="3" id="KW-1185">Reference proteome</keyword>
<gene>
    <name evidence="2" type="ORF">GN234_28105</name>
</gene>
<reference evidence="2 3" key="1">
    <citation type="submission" date="2020-02" db="EMBL/GenBank/DDBJ databases">
        <authorList>
            <person name="Liang J."/>
        </authorList>
    </citation>
    <scope>NUCLEOTIDE SEQUENCE [LARGE SCALE GENOMIC DNA]</scope>
    <source>
        <strain evidence="2 3">L22-9</strain>
    </source>
</reference>
<evidence type="ECO:0000259" key="1">
    <source>
        <dbReference type="SMART" id="SM00901"/>
    </source>
</evidence>
<dbReference type="InterPro" id="IPR014966">
    <property type="entry name" value="FRG-dom"/>
</dbReference>
<organism evidence="2 3">
    <name type="scientific">Pseudomonas bijieensis</name>
    <dbReference type="NCBI Taxonomy" id="2681983"/>
    <lineage>
        <taxon>Bacteria</taxon>
        <taxon>Pseudomonadati</taxon>
        <taxon>Pseudomonadota</taxon>
        <taxon>Gammaproteobacteria</taxon>
        <taxon>Pseudomonadales</taxon>
        <taxon>Pseudomonadaceae</taxon>
        <taxon>Pseudomonas</taxon>
    </lineage>
</organism>
<dbReference type="SMART" id="SM00901">
    <property type="entry name" value="FRG"/>
    <property type="match status" value="1"/>
</dbReference>
<accession>A0A6N1CLX8</accession>
<evidence type="ECO:0000313" key="2">
    <source>
        <dbReference type="EMBL" id="QKS85554.1"/>
    </source>
</evidence>
<dbReference type="EMBL" id="CP048810">
    <property type="protein sequence ID" value="QKS85554.1"/>
    <property type="molecule type" value="Genomic_DNA"/>
</dbReference>